<evidence type="ECO:0000313" key="2">
    <source>
        <dbReference type="Proteomes" id="UP000095280"/>
    </source>
</evidence>
<proteinExistence type="predicted"/>
<evidence type="ECO:0000313" key="3">
    <source>
        <dbReference type="WBParaSite" id="maker-uti_cns_0005385-snap-gene-0.6-mRNA-1"/>
    </source>
</evidence>
<organism evidence="2 3">
    <name type="scientific">Macrostomum lignano</name>
    <dbReference type="NCBI Taxonomy" id="282301"/>
    <lineage>
        <taxon>Eukaryota</taxon>
        <taxon>Metazoa</taxon>
        <taxon>Spiralia</taxon>
        <taxon>Lophotrochozoa</taxon>
        <taxon>Platyhelminthes</taxon>
        <taxon>Rhabditophora</taxon>
        <taxon>Macrostomorpha</taxon>
        <taxon>Macrostomida</taxon>
        <taxon>Macrostomidae</taxon>
        <taxon>Macrostomum</taxon>
    </lineage>
</organism>
<feature type="region of interest" description="Disordered" evidence="1">
    <location>
        <begin position="1"/>
        <end position="48"/>
    </location>
</feature>
<feature type="compositionally biased region" description="Low complexity" evidence="1">
    <location>
        <begin position="1"/>
        <end position="46"/>
    </location>
</feature>
<accession>A0A1I8HBA0</accession>
<evidence type="ECO:0000256" key="1">
    <source>
        <dbReference type="SAM" id="MobiDB-lite"/>
    </source>
</evidence>
<reference evidence="3" key="1">
    <citation type="submission" date="2016-11" db="UniProtKB">
        <authorList>
            <consortium name="WormBaseParasite"/>
        </authorList>
    </citation>
    <scope>IDENTIFICATION</scope>
</reference>
<keyword evidence="2" id="KW-1185">Reference proteome</keyword>
<dbReference type="WBParaSite" id="maker-uti_cns_0005385-snap-gene-0.6-mRNA-1">
    <property type="protein sequence ID" value="maker-uti_cns_0005385-snap-gene-0.6-mRNA-1"/>
    <property type="gene ID" value="maker-uti_cns_0005385-snap-gene-0.6"/>
</dbReference>
<name>A0A1I8HBA0_9PLAT</name>
<protein>
    <submittedName>
        <fullName evidence="3">Uncharacterized protein</fullName>
    </submittedName>
</protein>
<sequence>MRRPSGAVAAGAAAGRGDPGQAAGSARGAAAAGAAETEAAVPAATEQPFWRLRSGWRAGLGAAD</sequence>
<dbReference type="Proteomes" id="UP000095280">
    <property type="component" value="Unplaced"/>
</dbReference>
<dbReference type="AlphaFoldDB" id="A0A1I8HBA0"/>